<protein>
    <submittedName>
        <fullName evidence="2">Uncharacterized protein</fullName>
    </submittedName>
</protein>
<comment type="caution">
    <text evidence="2">The sequence shown here is derived from an EMBL/GenBank/DDBJ whole genome shotgun (WGS) entry which is preliminary data.</text>
</comment>
<sequence length="96" mass="9199">MNSSSPSTTRRWNARGAPAVAGSTGSPPSSALRGRIVVAAVAVGAFSAAAAGQTLQSAAGDERPVSADEIMPLANPTDAAASMGMGGDNTGGAPTS</sequence>
<feature type="region of interest" description="Disordered" evidence="1">
    <location>
        <begin position="52"/>
        <end position="96"/>
    </location>
</feature>
<accession>A0ABW2TYN8</accession>
<organism evidence="2 3">
    <name type="scientific">Actinokineospora soli</name>
    <dbReference type="NCBI Taxonomy" id="1048753"/>
    <lineage>
        <taxon>Bacteria</taxon>
        <taxon>Bacillati</taxon>
        <taxon>Actinomycetota</taxon>
        <taxon>Actinomycetes</taxon>
        <taxon>Pseudonocardiales</taxon>
        <taxon>Pseudonocardiaceae</taxon>
        <taxon>Actinokineospora</taxon>
    </lineage>
</organism>
<proteinExistence type="predicted"/>
<evidence type="ECO:0000256" key="1">
    <source>
        <dbReference type="SAM" id="MobiDB-lite"/>
    </source>
</evidence>
<dbReference type="EMBL" id="JBHTEY010000004">
    <property type="protein sequence ID" value="MFC7617830.1"/>
    <property type="molecule type" value="Genomic_DNA"/>
</dbReference>
<feature type="region of interest" description="Disordered" evidence="1">
    <location>
        <begin position="1"/>
        <end position="31"/>
    </location>
</feature>
<evidence type="ECO:0000313" key="2">
    <source>
        <dbReference type="EMBL" id="MFC7617830.1"/>
    </source>
</evidence>
<keyword evidence="3" id="KW-1185">Reference proteome</keyword>
<feature type="compositionally biased region" description="Polar residues" evidence="1">
    <location>
        <begin position="1"/>
        <end position="11"/>
    </location>
</feature>
<evidence type="ECO:0000313" key="3">
    <source>
        <dbReference type="Proteomes" id="UP001596512"/>
    </source>
</evidence>
<dbReference type="Proteomes" id="UP001596512">
    <property type="component" value="Unassembled WGS sequence"/>
</dbReference>
<reference evidence="3" key="1">
    <citation type="journal article" date="2019" name="Int. J. Syst. Evol. Microbiol.">
        <title>The Global Catalogue of Microorganisms (GCM) 10K type strain sequencing project: providing services to taxonomists for standard genome sequencing and annotation.</title>
        <authorList>
            <consortium name="The Broad Institute Genomics Platform"/>
            <consortium name="The Broad Institute Genome Sequencing Center for Infectious Disease"/>
            <person name="Wu L."/>
            <person name="Ma J."/>
        </authorList>
    </citation>
    <scope>NUCLEOTIDE SEQUENCE [LARGE SCALE GENOMIC DNA]</scope>
    <source>
        <strain evidence="3">JCM 17695</strain>
    </source>
</reference>
<name>A0ABW2TYN8_9PSEU</name>
<gene>
    <name evidence="2" type="ORF">ACFQV2_34915</name>
</gene>